<protein>
    <recommendedName>
        <fullName evidence="3">Secreted protein</fullName>
    </recommendedName>
</protein>
<proteinExistence type="predicted"/>
<evidence type="ECO:0008006" key="3">
    <source>
        <dbReference type="Google" id="ProtNLM"/>
    </source>
</evidence>
<keyword evidence="2" id="KW-1185">Reference proteome</keyword>
<reference evidence="1 2" key="1">
    <citation type="journal article" date="2021" name="Nat. Commun.">
        <title>Genetic determinants of endophytism in the Arabidopsis root mycobiome.</title>
        <authorList>
            <person name="Mesny F."/>
            <person name="Miyauchi S."/>
            <person name="Thiergart T."/>
            <person name="Pickel B."/>
            <person name="Atanasova L."/>
            <person name="Karlsson M."/>
            <person name="Huettel B."/>
            <person name="Barry K.W."/>
            <person name="Haridas S."/>
            <person name="Chen C."/>
            <person name="Bauer D."/>
            <person name="Andreopoulos W."/>
            <person name="Pangilinan J."/>
            <person name="LaButti K."/>
            <person name="Riley R."/>
            <person name="Lipzen A."/>
            <person name="Clum A."/>
            <person name="Drula E."/>
            <person name="Henrissat B."/>
            <person name="Kohler A."/>
            <person name="Grigoriev I.V."/>
            <person name="Martin F.M."/>
            <person name="Hacquard S."/>
        </authorList>
    </citation>
    <scope>NUCLEOTIDE SEQUENCE [LARGE SCALE GENOMIC DNA]</scope>
    <source>
        <strain evidence="1 2">MPI-SDFR-AT-0080</strain>
    </source>
</reference>
<sequence>MMPLPVVPVMGVLLFCQRHSSCSWTVPSSSRISLAPKVACYSASFCHCRTGRQLRARKPVAGLIREAGRGNASASLFLLIYLRPCDVLSSRNSQLIRMPAPTAHKHHAHTTLHIAAGAPVSYSISIYLGRQSLGLAISIITRSSFSHP</sequence>
<dbReference type="EMBL" id="JAGTJR010000046">
    <property type="protein sequence ID" value="KAH7030026.1"/>
    <property type="molecule type" value="Genomic_DNA"/>
</dbReference>
<dbReference type="Proteomes" id="UP000774617">
    <property type="component" value="Unassembled WGS sequence"/>
</dbReference>
<accession>A0ABQ8FVL2</accession>
<name>A0ABQ8FVL2_9PEZI</name>
<evidence type="ECO:0000313" key="2">
    <source>
        <dbReference type="Proteomes" id="UP000774617"/>
    </source>
</evidence>
<organism evidence="1 2">
    <name type="scientific">Macrophomina phaseolina</name>
    <dbReference type="NCBI Taxonomy" id="35725"/>
    <lineage>
        <taxon>Eukaryota</taxon>
        <taxon>Fungi</taxon>
        <taxon>Dikarya</taxon>
        <taxon>Ascomycota</taxon>
        <taxon>Pezizomycotina</taxon>
        <taxon>Dothideomycetes</taxon>
        <taxon>Dothideomycetes incertae sedis</taxon>
        <taxon>Botryosphaeriales</taxon>
        <taxon>Botryosphaeriaceae</taxon>
        <taxon>Macrophomina</taxon>
    </lineage>
</organism>
<evidence type="ECO:0000313" key="1">
    <source>
        <dbReference type="EMBL" id="KAH7030026.1"/>
    </source>
</evidence>
<gene>
    <name evidence="1" type="ORF">B0J12DRAFT_323019</name>
</gene>
<comment type="caution">
    <text evidence="1">The sequence shown here is derived from an EMBL/GenBank/DDBJ whole genome shotgun (WGS) entry which is preliminary data.</text>
</comment>